<dbReference type="EMBL" id="JYFN01000001">
    <property type="protein sequence ID" value="KJE25445.1"/>
    <property type="molecule type" value="Genomic_DNA"/>
</dbReference>
<dbReference type="AlphaFoldDB" id="A0A0D8BMX5"/>
<gene>
    <name evidence="2" type="ORF">FF36_00058</name>
</gene>
<reference evidence="3" key="1">
    <citation type="submission" date="2015-02" db="EMBL/GenBank/DDBJ databases">
        <title>Draft Genome of Frankia sp. CpI1-S.</title>
        <authorList>
            <person name="Oshone R.T."/>
            <person name="Ngom M."/>
            <person name="Ghodhbane-Gtari F."/>
            <person name="Gtari M."/>
            <person name="Morris K."/>
            <person name="Thomas K."/>
            <person name="Sen A."/>
            <person name="Tisa L.S."/>
        </authorList>
    </citation>
    <scope>NUCLEOTIDE SEQUENCE [LARGE SCALE GENOMIC DNA]</scope>
    <source>
        <strain evidence="3">CpI1-S</strain>
    </source>
</reference>
<organism evidence="2 3">
    <name type="scientific">Frankia torreyi</name>
    <dbReference type="NCBI Taxonomy" id="1856"/>
    <lineage>
        <taxon>Bacteria</taxon>
        <taxon>Bacillati</taxon>
        <taxon>Actinomycetota</taxon>
        <taxon>Actinomycetes</taxon>
        <taxon>Frankiales</taxon>
        <taxon>Frankiaceae</taxon>
        <taxon>Frankia</taxon>
    </lineage>
</organism>
<dbReference type="Proteomes" id="UP000032545">
    <property type="component" value="Unassembled WGS sequence"/>
</dbReference>
<evidence type="ECO:0000256" key="1">
    <source>
        <dbReference type="SAM" id="MobiDB-lite"/>
    </source>
</evidence>
<accession>A0A0D8BMX5</accession>
<keyword evidence="3" id="KW-1185">Reference proteome</keyword>
<evidence type="ECO:0000313" key="3">
    <source>
        <dbReference type="Proteomes" id="UP000032545"/>
    </source>
</evidence>
<evidence type="ECO:0000313" key="2">
    <source>
        <dbReference type="EMBL" id="KJE25445.1"/>
    </source>
</evidence>
<reference evidence="2 3" key="2">
    <citation type="journal article" date="2016" name="Genome Announc.">
        <title>Permanent Draft Genome Sequences for Two Variants of Frankia sp. Strain CpI1, the First Frankia Strain Isolated from Root Nodules of Comptonia peregrina.</title>
        <authorList>
            <person name="Oshone R."/>
            <person name="Hurst S.G.IV."/>
            <person name="Abebe-Akele F."/>
            <person name="Simpson S."/>
            <person name="Morris K."/>
            <person name="Thomas W.K."/>
            <person name="Tisa L.S."/>
        </authorList>
    </citation>
    <scope>NUCLEOTIDE SEQUENCE [LARGE SCALE GENOMIC DNA]</scope>
    <source>
        <strain evidence="3">CpI1-S</strain>
    </source>
</reference>
<feature type="region of interest" description="Disordered" evidence="1">
    <location>
        <begin position="21"/>
        <end position="45"/>
    </location>
</feature>
<proteinExistence type="predicted"/>
<name>A0A0D8BMX5_9ACTN</name>
<sequence length="45" mass="4850">MILPVIVTTLCAIGALGHGARGLRRPASFGEERHDRQREVPVGPD</sequence>
<feature type="compositionally biased region" description="Basic and acidic residues" evidence="1">
    <location>
        <begin position="30"/>
        <end position="39"/>
    </location>
</feature>
<protein>
    <submittedName>
        <fullName evidence="2">Uncharacterized protein</fullName>
    </submittedName>
</protein>
<comment type="caution">
    <text evidence="2">The sequence shown here is derived from an EMBL/GenBank/DDBJ whole genome shotgun (WGS) entry which is preliminary data.</text>
</comment>